<protein>
    <submittedName>
        <fullName evidence="2">SDR family NAD(P)-dependent oxidoreductase</fullName>
    </submittedName>
</protein>
<dbReference type="PRINTS" id="PR00081">
    <property type="entry name" value="GDHRDH"/>
</dbReference>
<dbReference type="InterPro" id="IPR002347">
    <property type="entry name" value="SDR_fam"/>
</dbReference>
<proteinExistence type="inferred from homology"/>
<sequence>MIRVDLAGKLALVTGSSDGIGNAAARGFLEAGADVVINGRSPEKVGGIAENLRAQYPGRTVIAAAADVGTSEGCAALTTQVPRCDILVNNVAVIARDDALDASDETYRELWEINFMSALRMSRFYLPGMLERNDGRILFSGSQRGLMAYKGGTPYMASKIAQLSLARSLADVTRGTKVTVNTVMIGLSHSASLDAVAAEMAAAKGRTAKEDEQDFIDLVAPASLQRRLTRPEEIANFMVYLASPLASATNGAVLSAEGGTRPAIW</sequence>
<comment type="similarity">
    <text evidence="1">Belongs to the short-chain dehydrogenases/reductases (SDR) family.</text>
</comment>
<dbReference type="PANTHER" id="PTHR42879:SF2">
    <property type="entry name" value="3-OXOACYL-[ACYL-CARRIER-PROTEIN] REDUCTASE FABG"/>
    <property type="match status" value="1"/>
</dbReference>
<dbReference type="InterPro" id="IPR050259">
    <property type="entry name" value="SDR"/>
</dbReference>
<reference evidence="2" key="1">
    <citation type="submission" date="2023-03" db="EMBL/GenBank/DDBJ databases">
        <title>Andean soil-derived lignocellulolytic bacterial consortium as a source of novel taxa and putative plastic-active enzymes.</title>
        <authorList>
            <person name="Diaz-Garcia L."/>
            <person name="Chuvochina M."/>
            <person name="Feuerriegel G."/>
            <person name="Bunk B."/>
            <person name="Sproer C."/>
            <person name="Streit W.R."/>
            <person name="Rodriguez L.M."/>
            <person name="Overmann J."/>
            <person name="Jimenez D.J."/>
        </authorList>
    </citation>
    <scope>NUCLEOTIDE SEQUENCE</scope>
    <source>
        <strain evidence="2">MAG 26</strain>
    </source>
</reference>
<dbReference type="AlphaFoldDB" id="A0AAJ5X2H5"/>
<accession>A0AAJ5X2H5</accession>
<dbReference type="InterPro" id="IPR036291">
    <property type="entry name" value="NAD(P)-bd_dom_sf"/>
</dbReference>
<dbReference type="Pfam" id="PF00106">
    <property type="entry name" value="adh_short"/>
    <property type="match status" value="1"/>
</dbReference>
<dbReference type="KEGG" id="acob:P0Y56_15830"/>
<dbReference type="SUPFAM" id="SSF51735">
    <property type="entry name" value="NAD(P)-binding Rossmann-fold domains"/>
    <property type="match status" value="1"/>
</dbReference>
<evidence type="ECO:0000313" key="3">
    <source>
        <dbReference type="Proteomes" id="UP001218362"/>
    </source>
</evidence>
<name>A0AAJ5X2H5_9SPHN</name>
<evidence type="ECO:0000313" key="2">
    <source>
        <dbReference type="EMBL" id="WEK46455.1"/>
    </source>
</evidence>
<dbReference type="Gene3D" id="3.40.50.720">
    <property type="entry name" value="NAD(P)-binding Rossmann-like Domain"/>
    <property type="match status" value="1"/>
</dbReference>
<dbReference type="Proteomes" id="UP001218362">
    <property type="component" value="Chromosome"/>
</dbReference>
<organism evidence="2 3">
    <name type="scientific">Candidatus Andeanibacterium colombiense</name>
    <dbReference type="NCBI Taxonomy" id="3121345"/>
    <lineage>
        <taxon>Bacteria</taxon>
        <taxon>Pseudomonadati</taxon>
        <taxon>Pseudomonadota</taxon>
        <taxon>Alphaproteobacteria</taxon>
        <taxon>Sphingomonadales</taxon>
        <taxon>Sphingomonadaceae</taxon>
        <taxon>Candidatus Andeanibacterium</taxon>
    </lineage>
</organism>
<dbReference type="PANTHER" id="PTHR42879">
    <property type="entry name" value="3-OXOACYL-(ACYL-CARRIER-PROTEIN) REDUCTASE"/>
    <property type="match status" value="1"/>
</dbReference>
<evidence type="ECO:0000256" key="1">
    <source>
        <dbReference type="ARBA" id="ARBA00006484"/>
    </source>
</evidence>
<gene>
    <name evidence="2" type="ORF">P0Y56_15830</name>
</gene>
<dbReference type="EMBL" id="CP119316">
    <property type="protein sequence ID" value="WEK46455.1"/>
    <property type="molecule type" value="Genomic_DNA"/>
</dbReference>
<dbReference type="CDD" id="cd05233">
    <property type="entry name" value="SDR_c"/>
    <property type="match status" value="1"/>
</dbReference>